<evidence type="ECO:0000313" key="2">
    <source>
        <dbReference type="EMBL" id="KAJ3103508.1"/>
    </source>
</evidence>
<feature type="compositionally biased region" description="Polar residues" evidence="1">
    <location>
        <begin position="155"/>
        <end position="164"/>
    </location>
</feature>
<accession>A0AAD5XE01</accession>
<feature type="compositionally biased region" description="Gly residues" evidence="1">
    <location>
        <begin position="165"/>
        <end position="182"/>
    </location>
</feature>
<feature type="compositionally biased region" description="Gly residues" evidence="1">
    <location>
        <begin position="204"/>
        <end position="216"/>
    </location>
</feature>
<proteinExistence type="predicted"/>
<sequence length="223" mass="21975">MATVSCFTEKAGKKYYFRLYQTGESEPDMDWDCSCCVCVGGVLFRTGAFEKDGRGVSVLLAVGGCGGASGKQTNGGIGGGYDGFESPQLTVQERSGVIASAGRGGGGGVASVGVRGDGGTLASRGGRGGGGVNGNTGRGGGAGIRSPFDLDSDRTQSPASRPNQSGGGGGRPNRGPGGGVGVDGRFRNDNSPANNPDDRYQNRNGGGGGGGGGGGRGGERRRG</sequence>
<organism evidence="2 3">
    <name type="scientific">Physocladia obscura</name>
    <dbReference type="NCBI Taxonomy" id="109957"/>
    <lineage>
        <taxon>Eukaryota</taxon>
        <taxon>Fungi</taxon>
        <taxon>Fungi incertae sedis</taxon>
        <taxon>Chytridiomycota</taxon>
        <taxon>Chytridiomycota incertae sedis</taxon>
        <taxon>Chytridiomycetes</taxon>
        <taxon>Chytridiales</taxon>
        <taxon>Chytriomycetaceae</taxon>
        <taxon>Physocladia</taxon>
    </lineage>
</organism>
<dbReference type="AlphaFoldDB" id="A0AAD5XE01"/>
<dbReference type="Proteomes" id="UP001211907">
    <property type="component" value="Unassembled WGS sequence"/>
</dbReference>
<keyword evidence="3" id="KW-1185">Reference proteome</keyword>
<evidence type="ECO:0000256" key="1">
    <source>
        <dbReference type="SAM" id="MobiDB-lite"/>
    </source>
</evidence>
<protein>
    <submittedName>
        <fullName evidence="2">Uncharacterized protein</fullName>
    </submittedName>
</protein>
<feature type="compositionally biased region" description="Gly residues" evidence="1">
    <location>
        <begin position="102"/>
        <end position="143"/>
    </location>
</feature>
<evidence type="ECO:0000313" key="3">
    <source>
        <dbReference type="Proteomes" id="UP001211907"/>
    </source>
</evidence>
<dbReference type="EMBL" id="JADGJH010002102">
    <property type="protein sequence ID" value="KAJ3103508.1"/>
    <property type="molecule type" value="Genomic_DNA"/>
</dbReference>
<reference evidence="2" key="1">
    <citation type="submission" date="2020-05" db="EMBL/GenBank/DDBJ databases">
        <title>Phylogenomic resolution of chytrid fungi.</title>
        <authorList>
            <person name="Stajich J.E."/>
            <person name="Amses K."/>
            <person name="Simmons R."/>
            <person name="Seto K."/>
            <person name="Myers J."/>
            <person name="Bonds A."/>
            <person name="Quandt C.A."/>
            <person name="Barry K."/>
            <person name="Liu P."/>
            <person name="Grigoriev I."/>
            <person name="Longcore J.E."/>
            <person name="James T.Y."/>
        </authorList>
    </citation>
    <scope>NUCLEOTIDE SEQUENCE</scope>
    <source>
        <strain evidence="2">JEL0513</strain>
    </source>
</reference>
<comment type="caution">
    <text evidence="2">The sequence shown here is derived from an EMBL/GenBank/DDBJ whole genome shotgun (WGS) entry which is preliminary data.</text>
</comment>
<gene>
    <name evidence="2" type="ORF">HK100_004195</name>
</gene>
<feature type="region of interest" description="Disordered" evidence="1">
    <location>
        <begin position="100"/>
        <end position="223"/>
    </location>
</feature>
<name>A0AAD5XE01_9FUNG</name>